<feature type="compositionally biased region" description="Polar residues" evidence="1">
    <location>
        <begin position="23"/>
        <end position="41"/>
    </location>
</feature>
<dbReference type="AlphaFoldDB" id="A0A9W8HXX3"/>
<evidence type="ECO:0000256" key="1">
    <source>
        <dbReference type="SAM" id="MobiDB-lite"/>
    </source>
</evidence>
<evidence type="ECO:0000313" key="2">
    <source>
        <dbReference type="EMBL" id="KAJ2805485.1"/>
    </source>
</evidence>
<dbReference type="EMBL" id="JANBUO010000284">
    <property type="protein sequence ID" value="KAJ2805485.1"/>
    <property type="molecule type" value="Genomic_DNA"/>
</dbReference>
<gene>
    <name evidence="2" type="ORF">H4R20_002072</name>
</gene>
<evidence type="ECO:0000313" key="3">
    <source>
        <dbReference type="Proteomes" id="UP001140094"/>
    </source>
</evidence>
<dbReference type="Pfam" id="PF06910">
    <property type="entry name" value="MEA1"/>
    <property type="match status" value="1"/>
</dbReference>
<feature type="compositionally biased region" description="Basic and acidic residues" evidence="1">
    <location>
        <begin position="1"/>
        <end position="15"/>
    </location>
</feature>
<comment type="caution">
    <text evidence="2">The sequence shown here is derived from an EMBL/GenBank/DDBJ whole genome shotgun (WGS) entry which is preliminary data.</text>
</comment>
<feature type="compositionally biased region" description="Basic and acidic residues" evidence="1">
    <location>
        <begin position="61"/>
        <end position="92"/>
    </location>
</feature>
<feature type="compositionally biased region" description="Basic and acidic residues" evidence="1">
    <location>
        <begin position="110"/>
        <end position="154"/>
    </location>
</feature>
<keyword evidence="3" id="KW-1185">Reference proteome</keyword>
<dbReference type="OrthoDB" id="5593200at2759"/>
<protein>
    <submittedName>
        <fullName evidence="2">Uncharacterized protein</fullName>
    </submittedName>
</protein>
<reference evidence="2" key="1">
    <citation type="submission" date="2022-07" db="EMBL/GenBank/DDBJ databases">
        <title>Phylogenomic reconstructions and comparative analyses of Kickxellomycotina fungi.</title>
        <authorList>
            <person name="Reynolds N.K."/>
            <person name="Stajich J.E."/>
            <person name="Barry K."/>
            <person name="Grigoriev I.V."/>
            <person name="Crous P."/>
            <person name="Smith M.E."/>
        </authorList>
    </citation>
    <scope>NUCLEOTIDE SEQUENCE</scope>
    <source>
        <strain evidence="2">NRRL 1565</strain>
    </source>
</reference>
<accession>A0A9W8HXX3</accession>
<feature type="region of interest" description="Disordered" evidence="1">
    <location>
        <begin position="1"/>
        <end position="174"/>
    </location>
</feature>
<feature type="region of interest" description="Disordered" evidence="1">
    <location>
        <begin position="193"/>
        <end position="215"/>
    </location>
</feature>
<sequence length="215" mass="23925">MDSAADRVDKNKSPNEELDLPAVSNSDASHSLSDNGAQSHGDSSEENDDEDIFVAENEYVQLRDDGEASGEEGRLDSTSKDLDDAFSLKEDSYASTSMATRIPIDIEQAIDDRLFSELEERQQRHSDDSKDGQVNHPADNGETRNIDPTTKDKQQQQQQQPIQVDISGGANKMSAEHVEQIKSIMAGIQLNENAIPPWARRVPESEWMPQRKNKS</sequence>
<feature type="compositionally biased region" description="Acidic residues" evidence="1">
    <location>
        <begin position="44"/>
        <end position="53"/>
    </location>
</feature>
<dbReference type="Proteomes" id="UP001140094">
    <property type="component" value="Unassembled WGS sequence"/>
</dbReference>
<name>A0A9W8HXX3_9FUNG</name>
<proteinExistence type="predicted"/>
<organism evidence="2 3">
    <name type="scientific">Coemansia guatemalensis</name>
    <dbReference type="NCBI Taxonomy" id="2761395"/>
    <lineage>
        <taxon>Eukaryota</taxon>
        <taxon>Fungi</taxon>
        <taxon>Fungi incertae sedis</taxon>
        <taxon>Zoopagomycota</taxon>
        <taxon>Kickxellomycotina</taxon>
        <taxon>Kickxellomycetes</taxon>
        <taxon>Kickxellales</taxon>
        <taxon>Kickxellaceae</taxon>
        <taxon>Coemansia</taxon>
    </lineage>
</organism>